<dbReference type="InterPro" id="IPR038765">
    <property type="entry name" value="Papain-like_cys_pep_sf"/>
</dbReference>
<dbReference type="Pfam" id="PF00112">
    <property type="entry name" value="Peptidase_C1"/>
    <property type="match status" value="1"/>
</dbReference>
<feature type="domain" description="Peptidase C1A papain C-terminal" evidence="7">
    <location>
        <begin position="137"/>
        <end position="356"/>
    </location>
</feature>
<gene>
    <name evidence="9" type="ORF">GOP47_0002544</name>
</gene>
<dbReference type="InterPro" id="IPR000169">
    <property type="entry name" value="Pept_cys_AS"/>
</dbReference>
<dbReference type="Pfam" id="PF08246">
    <property type="entry name" value="Inhibitor_I29"/>
    <property type="match status" value="1"/>
</dbReference>
<evidence type="ECO:0000256" key="4">
    <source>
        <dbReference type="ARBA" id="ARBA00022801"/>
    </source>
</evidence>
<keyword evidence="4" id="KW-0378">Hydrolase</keyword>
<dbReference type="AlphaFoldDB" id="A0A9D4VAA1"/>
<dbReference type="CDD" id="cd02248">
    <property type="entry name" value="Peptidase_C1A"/>
    <property type="match status" value="1"/>
</dbReference>
<evidence type="ECO:0000259" key="7">
    <source>
        <dbReference type="SMART" id="SM00645"/>
    </source>
</evidence>
<evidence type="ECO:0000256" key="6">
    <source>
        <dbReference type="SAM" id="SignalP"/>
    </source>
</evidence>
<name>A0A9D4VAA1_ADICA</name>
<keyword evidence="10" id="KW-1185">Reference proteome</keyword>
<dbReference type="InterPro" id="IPR025661">
    <property type="entry name" value="Pept_asp_AS"/>
</dbReference>
<dbReference type="InterPro" id="IPR013201">
    <property type="entry name" value="Prot_inhib_I29"/>
</dbReference>
<dbReference type="PRINTS" id="PR00705">
    <property type="entry name" value="PAPAIN"/>
</dbReference>
<dbReference type="InterPro" id="IPR013128">
    <property type="entry name" value="Peptidase_C1A"/>
</dbReference>
<evidence type="ECO:0000256" key="2">
    <source>
        <dbReference type="ARBA" id="ARBA00022670"/>
    </source>
</evidence>
<feature type="domain" description="Cathepsin propeptide inhibitor" evidence="8">
    <location>
        <begin position="47"/>
        <end position="109"/>
    </location>
</feature>
<dbReference type="InterPro" id="IPR000668">
    <property type="entry name" value="Peptidase_C1A_C"/>
</dbReference>
<feature type="chain" id="PRO_5039623767" evidence="6">
    <location>
        <begin position="28"/>
        <end position="366"/>
    </location>
</feature>
<dbReference type="InterPro" id="IPR025660">
    <property type="entry name" value="Pept_his_AS"/>
</dbReference>
<accession>A0A9D4VAA1</accession>
<dbReference type="SMART" id="SM00645">
    <property type="entry name" value="Pept_C1"/>
    <property type="match status" value="1"/>
</dbReference>
<evidence type="ECO:0000256" key="1">
    <source>
        <dbReference type="ARBA" id="ARBA00008455"/>
    </source>
</evidence>
<keyword evidence="5" id="KW-1015">Disulfide bond</keyword>
<proteinExistence type="inferred from homology"/>
<evidence type="ECO:0000259" key="8">
    <source>
        <dbReference type="SMART" id="SM00848"/>
    </source>
</evidence>
<dbReference type="SUPFAM" id="SSF54001">
    <property type="entry name" value="Cysteine proteinases"/>
    <property type="match status" value="1"/>
</dbReference>
<comment type="similarity">
    <text evidence="1">Belongs to the peptidase C1 family.</text>
</comment>
<organism evidence="9 10">
    <name type="scientific">Adiantum capillus-veneris</name>
    <name type="common">Maidenhair fern</name>
    <dbReference type="NCBI Taxonomy" id="13818"/>
    <lineage>
        <taxon>Eukaryota</taxon>
        <taxon>Viridiplantae</taxon>
        <taxon>Streptophyta</taxon>
        <taxon>Embryophyta</taxon>
        <taxon>Tracheophyta</taxon>
        <taxon>Polypodiopsida</taxon>
        <taxon>Polypodiidae</taxon>
        <taxon>Polypodiales</taxon>
        <taxon>Pteridineae</taxon>
        <taxon>Pteridaceae</taxon>
        <taxon>Vittarioideae</taxon>
        <taxon>Adiantum</taxon>
    </lineage>
</organism>
<comment type="caution">
    <text evidence="9">The sequence shown here is derived from an EMBL/GenBank/DDBJ whole genome shotgun (WGS) entry which is preliminary data.</text>
</comment>
<dbReference type="SMART" id="SM00848">
    <property type="entry name" value="Inhibitor_I29"/>
    <property type="match status" value="1"/>
</dbReference>
<dbReference type="EMBL" id="JABFUD020000002">
    <property type="protein sequence ID" value="KAI5082801.1"/>
    <property type="molecule type" value="Genomic_DNA"/>
</dbReference>
<dbReference type="PROSITE" id="PS00640">
    <property type="entry name" value="THIOL_PROTEASE_ASN"/>
    <property type="match status" value="1"/>
</dbReference>
<dbReference type="PROSITE" id="PS00639">
    <property type="entry name" value="THIOL_PROTEASE_HIS"/>
    <property type="match status" value="1"/>
</dbReference>
<dbReference type="PANTHER" id="PTHR12411">
    <property type="entry name" value="CYSTEINE PROTEASE FAMILY C1-RELATED"/>
    <property type="match status" value="1"/>
</dbReference>
<reference evidence="9" key="1">
    <citation type="submission" date="2021-01" db="EMBL/GenBank/DDBJ databases">
        <title>Adiantum capillus-veneris genome.</title>
        <authorList>
            <person name="Fang Y."/>
            <person name="Liao Q."/>
        </authorList>
    </citation>
    <scope>NUCLEOTIDE SEQUENCE</scope>
    <source>
        <strain evidence="9">H3</strain>
        <tissue evidence="9">Leaf</tissue>
    </source>
</reference>
<evidence type="ECO:0000256" key="5">
    <source>
        <dbReference type="ARBA" id="ARBA00023157"/>
    </source>
</evidence>
<dbReference type="PROSITE" id="PS00139">
    <property type="entry name" value="THIOL_PROTEASE_CYS"/>
    <property type="match status" value="1"/>
</dbReference>
<evidence type="ECO:0000256" key="3">
    <source>
        <dbReference type="ARBA" id="ARBA00022729"/>
    </source>
</evidence>
<dbReference type="OrthoDB" id="10253408at2759"/>
<dbReference type="InterPro" id="IPR039417">
    <property type="entry name" value="Peptidase_C1A_papain-like"/>
</dbReference>
<keyword evidence="3 6" id="KW-0732">Signal</keyword>
<protein>
    <submittedName>
        <fullName evidence="9">Uncharacterized protein</fullName>
    </submittedName>
</protein>
<feature type="signal peptide" evidence="6">
    <location>
        <begin position="1"/>
        <end position="27"/>
    </location>
</feature>
<evidence type="ECO:0000313" key="9">
    <source>
        <dbReference type="EMBL" id="KAI5082801.1"/>
    </source>
</evidence>
<dbReference type="Proteomes" id="UP000886520">
    <property type="component" value="Chromosome 3"/>
</dbReference>
<dbReference type="GO" id="GO:0008234">
    <property type="term" value="F:cysteine-type peptidase activity"/>
    <property type="evidence" value="ECO:0007669"/>
    <property type="project" value="InterPro"/>
</dbReference>
<dbReference type="Gene3D" id="3.90.70.10">
    <property type="entry name" value="Cysteine proteinases"/>
    <property type="match status" value="1"/>
</dbReference>
<evidence type="ECO:0000313" key="10">
    <source>
        <dbReference type="Proteomes" id="UP000886520"/>
    </source>
</evidence>
<dbReference type="FunFam" id="3.90.70.10:FF:000067">
    <property type="entry name" value="Senescence-specific cysteine protease"/>
    <property type="match status" value="1"/>
</dbReference>
<sequence length="366" mass="40632">MAFSYSSTIRGFLCLSVLVLVICFASARHLEYNEDDLASEDRLLQLFEKWATKHSKNYTSPHESSQKHSRFQVFKQNLAYIHQQNSNKQKESSHRLGLTRFADLTLNEFKARHFGFRNRPSPVPLQEYSSVCDTKKLPASVDWRKHGAVTPVKDQGTCGSCWAFSSVGAIEGAHAIAIGELVSLSEQELVSCVHTNFGCHGGLMNPAFKWVIRNGGINTEEGYPYVSGTGRTRFCNWNKKMGKSVTIAGYEDVQPHNEEALTCAVAQQPVSVAINANSQDFQLYAGGIFNSCSDGRTDIDHAVLVVGYGSEGGKDYWIVKNSWTEDWGLDGYVHIERSTGNRRGVCGIHTSPSYPVVRKAASWSSM</sequence>
<keyword evidence="2" id="KW-0645">Protease</keyword>
<dbReference type="GO" id="GO:0006508">
    <property type="term" value="P:proteolysis"/>
    <property type="evidence" value="ECO:0007669"/>
    <property type="project" value="UniProtKB-KW"/>
</dbReference>